<keyword evidence="4" id="KW-0812">Transmembrane</keyword>
<reference evidence="12 13" key="1">
    <citation type="submission" date="2018-10" db="EMBL/GenBank/DDBJ databases">
        <title>Genomic Encyclopedia of Type Strains, Phase IV (KMG-IV): sequencing the most valuable type-strain genomes for metagenomic binning, comparative biology and taxonomic classification.</title>
        <authorList>
            <person name="Goeker M."/>
        </authorList>
    </citation>
    <scope>NUCLEOTIDE SEQUENCE [LARGE SCALE GENOMIC DNA]</scope>
    <source>
        <strain evidence="12 13">DSM 4734</strain>
    </source>
</reference>
<evidence type="ECO:0000313" key="13">
    <source>
        <dbReference type="Proteomes" id="UP000273675"/>
    </source>
</evidence>
<evidence type="ECO:0000259" key="11">
    <source>
        <dbReference type="Pfam" id="PF00593"/>
    </source>
</evidence>
<evidence type="ECO:0000256" key="2">
    <source>
        <dbReference type="ARBA" id="ARBA00022448"/>
    </source>
</evidence>
<dbReference type="GO" id="GO:0044718">
    <property type="term" value="P:siderophore transmembrane transport"/>
    <property type="evidence" value="ECO:0007669"/>
    <property type="project" value="TreeGrafter"/>
</dbReference>
<dbReference type="Pfam" id="PF00593">
    <property type="entry name" value="TonB_dep_Rec_b-barrel"/>
    <property type="match status" value="1"/>
</dbReference>
<evidence type="ECO:0000256" key="4">
    <source>
        <dbReference type="ARBA" id="ARBA00022692"/>
    </source>
</evidence>
<dbReference type="InterPro" id="IPR039426">
    <property type="entry name" value="TonB-dep_rcpt-like"/>
</dbReference>
<gene>
    <name evidence="12" type="ORF">C7435_0323</name>
</gene>
<dbReference type="PANTHER" id="PTHR30069:SF53">
    <property type="entry name" value="COLICIN I RECEPTOR-RELATED"/>
    <property type="match status" value="1"/>
</dbReference>
<evidence type="ECO:0000256" key="7">
    <source>
        <dbReference type="ARBA" id="ARBA00023136"/>
    </source>
</evidence>
<evidence type="ECO:0000256" key="5">
    <source>
        <dbReference type="ARBA" id="ARBA00022729"/>
    </source>
</evidence>
<dbReference type="InterPro" id="IPR036942">
    <property type="entry name" value="Beta-barrel_TonB_sf"/>
</dbReference>
<name>A0A495DML6_9PROT</name>
<evidence type="ECO:0000256" key="8">
    <source>
        <dbReference type="ARBA" id="ARBA00023237"/>
    </source>
</evidence>
<dbReference type="GO" id="GO:0009279">
    <property type="term" value="C:cell outer membrane"/>
    <property type="evidence" value="ECO:0007669"/>
    <property type="project" value="UniProtKB-SubCell"/>
</dbReference>
<protein>
    <recommendedName>
        <fullName evidence="11">TonB-dependent receptor-like beta-barrel domain-containing protein</fullName>
    </recommendedName>
</protein>
<accession>A0A495DML6</accession>
<organism evidence="12 13">
    <name type="scientific">Maricaulis maris</name>
    <dbReference type="NCBI Taxonomy" id="74318"/>
    <lineage>
        <taxon>Bacteria</taxon>
        <taxon>Pseudomonadati</taxon>
        <taxon>Pseudomonadota</taxon>
        <taxon>Alphaproteobacteria</taxon>
        <taxon>Maricaulales</taxon>
        <taxon>Maricaulaceae</taxon>
        <taxon>Maricaulis</taxon>
    </lineage>
</organism>
<keyword evidence="7" id="KW-0472">Membrane</keyword>
<feature type="signal peptide" evidence="10">
    <location>
        <begin position="1"/>
        <end position="28"/>
    </location>
</feature>
<evidence type="ECO:0000256" key="3">
    <source>
        <dbReference type="ARBA" id="ARBA00022452"/>
    </source>
</evidence>
<proteinExistence type="predicted"/>
<keyword evidence="2" id="KW-0813">Transport</keyword>
<comment type="subcellular location">
    <subcellularLocation>
        <location evidence="1">Cell outer membrane</location>
        <topology evidence="1">Multi-pass membrane protein</topology>
    </subcellularLocation>
</comment>
<dbReference type="OrthoDB" id="7622322at2"/>
<evidence type="ECO:0000256" key="10">
    <source>
        <dbReference type="SAM" id="SignalP"/>
    </source>
</evidence>
<dbReference type="EMBL" id="RBIM01000001">
    <property type="protein sequence ID" value="RKR03880.1"/>
    <property type="molecule type" value="Genomic_DNA"/>
</dbReference>
<dbReference type="PANTHER" id="PTHR30069">
    <property type="entry name" value="TONB-DEPENDENT OUTER MEMBRANE RECEPTOR"/>
    <property type="match status" value="1"/>
</dbReference>
<keyword evidence="5 10" id="KW-0732">Signal</keyword>
<dbReference type="Gene3D" id="2.40.170.20">
    <property type="entry name" value="TonB-dependent receptor, beta-barrel domain"/>
    <property type="match status" value="1"/>
</dbReference>
<dbReference type="Proteomes" id="UP000273675">
    <property type="component" value="Unassembled WGS sequence"/>
</dbReference>
<comment type="caution">
    <text evidence="12">The sequence shown here is derived from an EMBL/GenBank/DDBJ whole genome shotgun (WGS) entry which is preliminary data.</text>
</comment>
<feature type="chain" id="PRO_5019830143" description="TonB-dependent receptor-like beta-barrel domain-containing protein" evidence="10">
    <location>
        <begin position="29"/>
        <end position="729"/>
    </location>
</feature>
<keyword evidence="6" id="KW-0798">TonB box</keyword>
<dbReference type="GO" id="GO:0015344">
    <property type="term" value="F:siderophore uptake transmembrane transporter activity"/>
    <property type="evidence" value="ECO:0007669"/>
    <property type="project" value="TreeGrafter"/>
</dbReference>
<dbReference type="InterPro" id="IPR000531">
    <property type="entry name" value="Beta-barrel_TonB"/>
</dbReference>
<feature type="region of interest" description="Disordered" evidence="9">
    <location>
        <begin position="241"/>
        <end position="264"/>
    </location>
</feature>
<keyword evidence="3" id="KW-1134">Transmembrane beta strand</keyword>
<keyword evidence="8" id="KW-0998">Cell outer membrane</keyword>
<feature type="domain" description="TonB-dependent receptor-like beta-barrel" evidence="11">
    <location>
        <begin position="270"/>
        <end position="518"/>
    </location>
</feature>
<evidence type="ECO:0000256" key="6">
    <source>
        <dbReference type="ARBA" id="ARBA00023077"/>
    </source>
</evidence>
<evidence type="ECO:0000313" key="12">
    <source>
        <dbReference type="EMBL" id="RKR03880.1"/>
    </source>
</evidence>
<dbReference type="AlphaFoldDB" id="A0A495DML6"/>
<sequence>MVTQQNWHKLPVAAGLILAGLSSVPALADGADVEPAAAAETGVAVYTPASFREYLPRNALDMVWQLPGFSLNGGDNVRGLSGAQGNVLIDGRRPPRGGGSVESRVRAIRVGDVVRLELIDAGARDVDMQGYPVLLNIVTTQRSAARTDGRIELEQRGNGGERNSGELLASLSGGRLELEARIDGLDESRIDFAEVRASTADEPVARASVDELTTRTRRNWQAMARFELDEANEFEFTLSTERREDTGEPTTEAQAAGGLIETGESSSVARFGSARWRHILTRRLQMIGLVTRRQGETVASDSLFSGGSRSRSASLRETSETAARADLRWRPIDRLTAETGVTWASNTLEGASSASIDGVDQAIDGADARVEETRSAVLASATWTPSSTVTATVGGRVEQFSLESSNQGGASLSLTDIAPRADLNWTLLEAWTLRLSTEREVGQLNLDQFLASTDLDNALNTAGASTLEPQRDWVHRVTLERRFGERDLLRLEAAARRTDNPVSNVLDGDGSVRPANVGPESIDQLTAEFEFDLTRFGLDGLSVEGMATRRWSDRLDPLQGFARTTSGHRDHHVRLGLRQEWSDGRYVVAAKVEDKAPAMHYWLTEIRKEANGLSVELDGEWRHAPGWRSGIATRWRGDREDRIYVFDGVRQSGNAPILVNTLDRAEGIHADIWSEWEIRRAAYLRLSLRTGRDRAGVSRVETLDGVALDQLSRDSQSVPSVNVRLRFQR</sequence>
<evidence type="ECO:0000256" key="9">
    <source>
        <dbReference type="SAM" id="MobiDB-lite"/>
    </source>
</evidence>
<dbReference type="SUPFAM" id="SSF56935">
    <property type="entry name" value="Porins"/>
    <property type="match status" value="1"/>
</dbReference>
<evidence type="ECO:0000256" key="1">
    <source>
        <dbReference type="ARBA" id="ARBA00004571"/>
    </source>
</evidence>
<dbReference type="RefSeq" id="WP_121209766.1">
    <property type="nucleotide sequence ID" value="NZ_RBIM01000001.1"/>
</dbReference>